<accession>A0A7X0L1Y9</accession>
<evidence type="ECO:0000256" key="1">
    <source>
        <dbReference type="SAM" id="MobiDB-lite"/>
    </source>
</evidence>
<keyword evidence="3" id="KW-1185">Reference proteome</keyword>
<feature type="region of interest" description="Disordered" evidence="1">
    <location>
        <begin position="28"/>
        <end position="55"/>
    </location>
</feature>
<dbReference type="EMBL" id="JACHMQ010000001">
    <property type="protein sequence ID" value="MBB6399030.1"/>
    <property type="molecule type" value="Genomic_DNA"/>
</dbReference>
<sequence>MAGHWPDSDHPSAQAVNGIPKVLFSRTLNSAGDRPETRIAGGDTADQIAKPGRNP</sequence>
<evidence type="ECO:0000313" key="3">
    <source>
        <dbReference type="Proteomes" id="UP000546324"/>
    </source>
</evidence>
<comment type="caution">
    <text evidence="2">The sequence shown here is derived from an EMBL/GenBank/DDBJ whole genome shotgun (WGS) entry which is preliminary data.</text>
</comment>
<gene>
    <name evidence="2" type="ORF">BKA00_005944</name>
</gene>
<dbReference type="Proteomes" id="UP000546324">
    <property type="component" value="Unassembled WGS sequence"/>
</dbReference>
<evidence type="ECO:0000313" key="2">
    <source>
        <dbReference type="EMBL" id="MBB6399030.1"/>
    </source>
</evidence>
<protein>
    <submittedName>
        <fullName evidence="2">Uncharacterized protein</fullName>
    </submittedName>
</protein>
<reference evidence="2 3" key="1">
    <citation type="submission" date="2020-08" db="EMBL/GenBank/DDBJ databases">
        <title>Sequencing the genomes of 1000 actinobacteria strains.</title>
        <authorList>
            <person name="Klenk H.-P."/>
        </authorList>
    </citation>
    <scope>NUCLEOTIDE SEQUENCE [LARGE SCALE GENOMIC DNA]</scope>
    <source>
        <strain evidence="2 3">DSM 43675</strain>
    </source>
</reference>
<proteinExistence type="predicted"/>
<dbReference type="RefSeq" id="WP_185030662.1">
    <property type="nucleotide sequence ID" value="NZ_JACHMQ010000001.1"/>
</dbReference>
<organism evidence="2 3">
    <name type="scientific">Actinomadura coerulea</name>
    <dbReference type="NCBI Taxonomy" id="46159"/>
    <lineage>
        <taxon>Bacteria</taxon>
        <taxon>Bacillati</taxon>
        <taxon>Actinomycetota</taxon>
        <taxon>Actinomycetes</taxon>
        <taxon>Streptosporangiales</taxon>
        <taxon>Thermomonosporaceae</taxon>
        <taxon>Actinomadura</taxon>
    </lineage>
</organism>
<dbReference type="AlphaFoldDB" id="A0A7X0L1Y9"/>
<name>A0A7X0L1Y9_9ACTN</name>